<keyword evidence="7 9" id="KW-0630">Potassium</keyword>
<keyword evidence="6 9" id="KW-0460">Magnesium</keyword>
<dbReference type="CDD" id="cd01174">
    <property type="entry name" value="ribokinase"/>
    <property type="match status" value="1"/>
</dbReference>
<organism evidence="12 13">
    <name type="scientific">Sphaerobacter thermophilus (strain ATCC 49802 / DSM 20745 / KCCM 41009 / NCIMB 13125 / S 6022)</name>
    <dbReference type="NCBI Taxonomy" id="479434"/>
    <lineage>
        <taxon>Bacteria</taxon>
        <taxon>Pseudomonadati</taxon>
        <taxon>Thermomicrobiota</taxon>
        <taxon>Thermomicrobia</taxon>
        <taxon>Sphaerobacterales</taxon>
        <taxon>Sphaerobacterineae</taxon>
        <taxon>Sphaerobacteraceae</taxon>
        <taxon>Sphaerobacter</taxon>
    </lineage>
</organism>
<dbReference type="KEGG" id="sti:Sthe_2893"/>
<feature type="binding site" evidence="9">
    <location>
        <begin position="222"/>
        <end position="227"/>
    </location>
    <ligand>
        <name>ATP</name>
        <dbReference type="ChEBI" id="CHEBI:30616"/>
    </ligand>
</feature>
<reference evidence="12 13" key="2">
    <citation type="journal article" date="2010" name="Stand. Genomic Sci.">
        <title>Complete genome sequence of Desulfohalobium retbaense type strain (HR(100)).</title>
        <authorList>
            <person name="Spring S."/>
            <person name="Nolan M."/>
            <person name="Lapidus A."/>
            <person name="Glavina Del Rio T."/>
            <person name="Copeland A."/>
            <person name="Tice H."/>
            <person name="Cheng J.F."/>
            <person name="Lucas S."/>
            <person name="Land M."/>
            <person name="Chen F."/>
            <person name="Bruce D."/>
            <person name="Goodwin L."/>
            <person name="Pitluck S."/>
            <person name="Ivanova N."/>
            <person name="Mavromatis K."/>
            <person name="Mikhailova N."/>
            <person name="Pati A."/>
            <person name="Chen A."/>
            <person name="Palaniappan K."/>
            <person name="Hauser L."/>
            <person name="Chang Y.J."/>
            <person name="Jeffries C.D."/>
            <person name="Munk C."/>
            <person name="Kiss H."/>
            <person name="Chain P."/>
            <person name="Han C."/>
            <person name="Brettin T."/>
            <person name="Detter J.C."/>
            <person name="Schuler E."/>
            <person name="Goker M."/>
            <person name="Rohde M."/>
            <person name="Bristow J."/>
            <person name="Eisen J.A."/>
            <person name="Markowitz V."/>
            <person name="Hugenholtz P."/>
            <person name="Kyrpides N.C."/>
            <person name="Klenk H.P."/>
        </authorList>
    </citation>
    <scope>NUCLEOTIDE SEQUENCE [LARGE SCALE GENOMIC DNA]</scope>
    <source>
        <strain evidence="13">ATCC 49802 / DSM 20745 / S 6022</strain>
    </source>
</reference>
<evidence type="ECO:0000256" key="1">
    <source>
        <dbReference type="ARBA" id="ARBA00022679"/>
    </source>
</evidence>
<dbReference type="Proteomes" id="UP000002027">
    <property type="component" value="Chromosome 2"/>
</dbReference>
<keyword evidence="9" id="KW-0963">Cytoplasm</keyword>
<keyword evidence="4 9" id="KW-0418">Kinase</keyword>
<dbReference type="HAMAP" id="MF_01987">
    <property type="entry name" value="Ribokinase"/>
    <property type="match status" value="1"/>
</dbReference>
<dbReference type="AlphaFoldDB" id="D1C909"/>
<feature type="active site" description="Proton acceptor" evidence="9">
    <location>
        <position position="254"/>
    </location>
</feature>
<feature type="binding site" evidence="9">
    <location>
        <position position="248"/>
    </location>
    <ligand>
        <name>K(+)</name>
        <dbReference type="ChEBI" id="CHEBI:29103"/>
    </ligand>
</feature>
<evidence type="ECO:0000256" key="3">
    <source>
        <dbReference type="ARBA" id="ARBA00022741"/>
    </source>
</evidence>
<comment type="catalytic activity">
    <reaction evidence="9">
        <text>D-ribose + ATP = D-ribose 5-phosphate + ADP + H(+)</text>
        <dbReference type="Rhea" id="RHEA:13697"/>
        <dbReference type="ChEBI" id="CHEBI:15378"/>
        <dbReference type="ChEBI" id="CHEBI:30616"/>
        <dbReference type="ChEBI" id="CHEBI:47013"/>
        <dbReference type="ChEBI" id="CHEBI:78346"/>
        <dbReference type="ChEBI" id="CHEBI:456216"/>
        <dbReference type="EC" id="2.7.1.15"/>
    </reaction>
</comment>
<accession>D1C909</accession>
<keyword evidence="5 9" id="KW-0067">ATP-binding</keyword>
<protein>
    <recommendedName>
        <fullName evidence="9 10">Ribokinase</fullName>
        <shortName evidence="9">RK</shortName>
        <ecNumber evidence="9 10">2.7.1.15</ecNumber>
    </recommendedName>
</protein>
<dbReference type="GO" id="GO:0046872">
    <property type="term" value="F:metal ion binding"/>
    <property type="evidence" value="ECO:0007669"/>
    <property type="project" value="UniProtKB-KW"/>
</dbReference>
<keyword evidence="3 9" id="KW-0547">Nucleotide-binding</keyword>
<comment type="pathway">
    <text evidence="9">Carbohydrate metabolism; D-ribose degradation; D-ribose 5-phosphate from beta-D-ribopyranose: step 2/2.</text>
</comment>
<comment type="cofactor">
    <cofactor evidence="9">
        <name>Mg(2+)</name>
        <dbReference type="ChEBI" id="CHEBI:18420"/>
    </cofactor>
    <text evidence="9">Requires a divalent cation, most likely magnesium in vivo, as an electrophilic catalyst to aid phosphoryl group transfer. It is the chelate of the metal and the nucleotide that is the actual substrate.</text>
</comment>
<evidence type="ECO:0000256" key="5">
    <source>
        <dbReference type="ARBA" id="ARBA00022840"/>
    </source>
</evidence>
<dbReference type="InterPro" id="IPR011611">
    <property type="entry name" value="PfkB_dom"/>
</dbReference>
<comment type="activity regulation">
    <text evidence="9">Activated by a monovalent cation that binds near, but not in, the active site. The most likely occupant of the site in vivo is potassium. Ion binding induces a conformational change that may alter substrate affinity.</text>
</comment>
<dbReference type="GO" id="GO:0004747">
    <property type="term" value="F:ribokinase activity"/>
    <property type="evidence" value="ECO:0007669"/>
    <property type="project" value="UniProtKB-UniRule"/>
</dbReference>
<evidence type="ECO:0000313" key="13">
    <source>
        <dbReference type="Proteomes" id="UP000002027"/>
    </source>
</evidence>
<feature type="binding site" evidence="9">
    <location>
        <position position="293"/>
    </location>
    <ligand>
        <name>K(+)</name>
        <dbReference type="ChEBI" id="CHEBI:29103"/>
    </ligand>
</feature>
<feature type="binding site" evidence="9">
    <location>
        <position position="254"/>
    </location>
    <ligand>
        <name>substrate</name>
    </ligand>
</feature>
<feature type="binding site" evidence="9">
    <location>
        <position position="142"/>
    </location>
    <ligand>
        <name>substrate</name>
    </ligand>
</feature>
<keyword evidence="13" id="KW-1185">Reference proteome</keyword>
<evidence type="ECO:0000256" key="9">
    <source>
        <dbReference type="HAMAP-Rule" id="MF_01987"/>
    </source>
</evidence>
<proteinExistence type="inferred from homology"/>
<dbReference type="EC" id="2.7.1.15" evidence="9 10"/>
<reference evidence="13" key="1">
    <citation type="submission" date="2009-11" db="EMBL/GenBank/DDBJ databases">
        <title>The complete chromosome 2 of Sphaerobacter thermophilus DSM 20745.</title>
        <authorList>
            <person name="Lucas S."/>
            <person name="Copeland A."/>
            <person name="Lapidus A."/>
            <person name="Glavina del Rio T."/>
            <person name="Dalin E."/>
            <person name="Tice H."/>
            <person name="Bruce D."/>
            <person name="Goodwin L."/>
            <person name="Pitluck S."/>
            <person name="Kyrpides N."/>
            <person name="Mavromatis K."/>
            <person name="Ivanova N."/>
            <person name="Mikhailova N."/>
            <person name="LaButti K.M."/>
            <person name="Clum A."/>
            <person name="Sun H.I."/>
            <person name="Brettin T."/>
            <person name="Detter J.C."/>
            <person name="Han C."/>
            <person name="Larimer F."/>
            <person name="Land M."/>
            <person name="Hauser L."/>
            <person name="Markowitz V."/>
            <person name="Cheng J.F."/>
            <person name="Hugenholtz P."/>
            <person name="Woyke T."/>
            <person name="Wu D."/>
            <person name="Steenblock K."/>
            <person name="Schneider S."/>
            <person name="Pukall R."/>
            <person name="Goeker M."/>
            <person name="Klenk H.P."/>
            <person name="Eisen J.A."/>
        </authorList>
    </citation>
    <scope>NUCLEOTIDE SEQUENCE [LARGE SCALE GENOMIC DNA]</scope>
    <source>
        <strain evidence="13">ATCC 49802 / DSM 20745 / S 6022</strain>
    </source>
</reference>
<comment type="caution">
    <text evidence="9">Lacks conserved residue(s) required for the propagation of feature annotation.</text>
</comment>
<evidence type="ECO:0000256" key="4">
    <source>
        <dbReference type="ARBA" id="ARBA00022777"/>
    </source>
</evidence>
<dbReference type="InterPro" id="IPR002139">
    <property type="entry name" value="Ribo/fructo_kinase"/>
</dbReference>
<keyword evidence="2 9" id="KW-0479">Metal-binding</keyword>
<name>D1C909_SPHTD</name>
<dbReference type="InterPro" id="IPR029056">
    <property type="entry name" value="Ribokinase-like"/>
</dbReference>
<dbReference type="GO" id="GO:0019303">
    <property type="term" value="P:D-ribose catabolic process"/>
    <property type="evidence" value="ECO:0007669"/>
    <property type="project" value="UniProtKB-UniRule"/>
</dbReference>
<dbReference type="Gene3D" id="3.40.1190.20">
    <property type="match status" value="1"/>
</dbReference>
<dbReference type="RefSeq" id="WP_012873338.1">
    <property type="nucleotide sequence ID" value="NC_013524.1"/>
</dbReference>
<dbReference type="PANTHER" id="PTHR10584">
    <property type="entry name" value="SUGAR KINASE"/>
    <property type="match status" value="1"/>
</dbReference>
<gene>
    <name evidence="9" type="primary">rbsK</name>
    <name evidence="12" type="ordered locus">Sthe_2893</name>
</gene>
<feature type="binding site" evidence="9">
    <location>
        <position position="250"/>
    </location>
    <ligand>
        <name>K(+)</name>
        <dbReference type="ChEBI" id="CHEBI:29103"/>
    </ligand>
</feature>
<sequence length="310" mass="30657">MAGPRICVVGSVNMDLVVATPVLPVPGQTVLGGPFATHPGGKGANQAVAAARAGGQVSFVGRVGADAFGDTLRAGLEAEGIDIAHLRVAPEEPTGVALIAVDPSGQNTIIVAPGANAAVTVDDVDAAAERITGADVLLLQLEVPLEVVAHAAALAAEAGVRVVLNTAPAQPLPDDLLACCEYLILNETEAEILTGVLPTDWESAEVAAARLREYGARQVIVTLGARGAVLAGPDGVVPQPAFPVASRDAVGAGDAFVGTFSVGVGSGLAAPEALRRAAAAGALATLTSGAQPSLPTAAAVDAFLAECGEN</sequence>
<evidence type="ECO:0000256" key="10">
    <source>
        <dbReference type="NCBIfam" id="TIGR02152"/>
    </source>
</evidence>
<comment type="similarity">
    <text evidence="9">Belongs to the carbohydrate kinase PfkB family. Ribokinase subfamily.</text>
</comment>
<dbReference type="FunCoup" id="D1C909">
    <property type="interactions" value="414"/>
</dbReference>
<feature type="binding site" evidence="9">
    <location>
        <position position="186"/>
    </location>
    <ligand>
        <name>ATP</name>
        <dbReference type="ChEBI" id="CHEBI:30616"/>
    </ligand>
</feature>
<dbReference type="SUPFAM" id="SSF53613">
    <property type="entry name" value="Ribokinase-like"/>
    <property type="match status" value="1"/>
</dbReference>
<comment type="subcellular location">
    <subcellularLocation>
        <location evidence="9">Cytoplasm</location>
    </subcellularLocation>
</comment>
<dbReference type="GO" id="GO:0005524">
    <property type="term" value="F:ATP binding"/>
    <property type="evidence" value="ECO:0007669"/>
    <property type="project" value="UniProtKB-UniRule"/>
</dbReference>
<feature type="binding site" evidence="9">
    <location>
        <position position="284"/>
    </location>
    <ligand>
        <name>K(+)</name>
        <dbReference type="ChEBI" id="CHEBI:29103"/>
    </ligand>
</feature>
<dbReference type="NCBIfam" id="TIGR02152">
    <property type="entry name" value="D_ribokin_bact"/>
    <property type="match status" value="1"/>
</dbReference>
<feature type="binding site" evidence="9">
    <location>
        <position position="289"/>
    </location>
    <ligand>
        <name>K(+)</name>
        <dbReference type="ChEBI" id="CHEBI:29103"/>
    </ligand>
</feature>
<feature type="binding site" evidence="9">
    <location>
        <begin position="13"/>
        <end position="15"/>
    </location>
    <ligand>
        <name>substrate</name>
    </ligand>
</feature>
<dbReference type="HOGENOM" id="CLU_027634_2_0_0"/>
<comment type="function">
    <text evidence="9">Catalyzes the phosphorylation of ribose at O-5 in a reaction requiring ATP and magnesium. The resulting D-ribose-5-phosphate can then be used either for sythesis of nucleotides, histidine, and tryptophan, or as a component of the pentose phosphate pathway.</text>
</comment>
<dbReference type="STRING" id="479434.Sthe_2893"/>
<feature type="binding site" evidence="9">
    <location>
        <begin position="41"/>
        <end position="45"/>
    </location>
    <ligand>
        <name>substrate</name>
    </ligand>
</feature>
<feature type="binding site" evidence="9">
    <location>
        <position position="287"/>
    </location>
    <ligand>
        <name>K(+)</name>
        <dbReference type="ChEBI" id="CHEBI:29103"/>
    </ligand>
</feature>
<evidence type="ECO:0000313" key="12">
    <source>
        <dbReference type="EMBL" id="ACZ40302.1"/>
    </source>
</evidence>
<dbReference type="eggNOG" id="COG0524">
    <property type="taxonomic scope" value="Bacteria"/>
</dbReference>
<evidence type="ECO:0000256" key="8">
    <source>
        <dbReference type="ARBA" id="ARBA00023277"/>
    </source>
</evidence>
<dbReference type="InterPro" id="IPR011877">
    <property type="entry name" value="Ribokinase"/>
</dbReference>
<comment type="subunit">
    <text evidence="9">Homodimer.</text>
</comment>
<dbReference type="EMBL" id="CP001824">
    <property type="protein sequence ID" value="ACZ40302.1"/>
    <property type="molecule type" value="Genomic_DNA"/>
</dbReference>
<keyword evidence="1 9" id="KW-0808">Transferase</keyword>
<keyword evidence="8 9" id="KW-0119">Carbohydrate metabolism</keyword>
<dbReference type="PANTHER" id="PTHR10584:SF166">
    <property type="entry name" value="RIBOKINASE"/>
    <property type="match status" value="1"/>
</dbReference>
<dbReference type="PRINTS" id="PR00990">
    <property type="entry name" value="RIBOKINASE"/>
</dbReference>
<dbReference type="Pfam" id="PF00294">
    <property type="entry name" value="PfkB"/>
    <property type="match status" value="1"/>
</dbReference>
<evidence type="ECO:0000256" key="2">
    <source>
        <dbReference type="ARBA" id="ARBA00022723"/>
    </source>
</evidence>
<feature type="domain" description="Carbohydrate kinase PfkB" evidence="11">
    <location>
        <begin position="5"/>
        <end position="296"/>
    </location>
</feature>
<dbReference type="InParanoid" id="D1C909"/>
<dbReference type="UniPathway" id="UPA00916">
    <property type="reaction ID" value="UER00889"/>
</dbReference>
<dbReference type="GO" id="GO:0005829">
    <property type="term" value="C:cytosol"/>
    <property type="evidence" value="ECO:0007669"/>
    <property type="project" value="TreeGrafter"/>
</dbReference>
<evidence type="ECO:0000256" key="6">
    <source>
        <dbReference type="ARBA" id="ARBA00022842"/>
    </source>
</evidence>
<evidence type="ECO:0000256" key="7">
    <source>
        <dbReference type="ARBA" id="ARBA00022958"/>
    </source>
</evidence>
<dbReference type="OrthoDB" id="9775849at2"/>
<evidence type="ECO:0000259" key="11">
    <source>
        <dbReference type="Pfam" id="PF00294"/>
    </source>
</evidence>
<feature type="binding site" evidence="9">
    <location>
        <begin position="253"/>
        <end position="254"/>
    </location>
    <ligand>
        <name>ATP</name>
        <dbReference type="ChEBI" id="CHEBI:30616"/>
    </ligand>
</feature>